<dbReference type="PANTHER" id="PTHR30093:SF47">
    <property type="entry name" value="TYPE IV PILUS NON-CORE MINOR PILIN PILE"/>
    <property type="match status" value="1"/>
</dbReference>
<protein>
    <submittedName>
        <fullName evidence="2">Type IV pilus assembly protein PilE</fullName>
    </submittedName>
</protein>
<dbReference type="Gene3D" id="3.30.700.10">
    <property type="entry name" value="Glycoprotein, Type 4 Pilin"/>
    <property type="match status" value="1"/>
</dbReference>
<evidence type="ECO:0000313" key="2">
    <source>
        <dbReference type="EMBL" id="SDH86633.1"/>
    </source>
</evidence>
<dbReference type="Pfam" id="PF07963">
    <property type="entry name" value="N_methyl"/>
    <property type="match status" value="1"/>
</dbReference>
<proteinExistence type="predicted"/>
<keyword evidence="1" id="KW-1133">Transmembrane helix</keyword>
<name>A0A1G8FWW6_9GAMM</name>
<sequence length="126" mass="13455">MSQKGFTLIELMVTVAIIGILAAIAYPSYTEYVKKTRRAEAASLLLNTAQLVERHYSQNGAYTDAIPDEGIIDGIFTVTFGDGEAGDGGYLLTVTSAGVLGGDDCESMTINAIGAKTPDNDKCWRR</sequence>
<dbReference type="NCBIfam" id="TIGR02532">
    <property type="entry name" value="IV_pilin_GFxxxE"/>
    <property type="match status" value="1"/>
</dbReference>
<dbReference type="GO" id="GO:0043683">
    <property type="term" value="P:type IV pilus assembly"/>
    <property type="evidence" value="ECO:0007669"/>
    <property type="project" value="InterPro"/>
</dbReference>
<dbReference type="PROSITE" id="PS00409">
    <property type="entry name" value="PROKAR_NTER_METHYL"/>
    <property type="match status" value="1"/>
</dbReference>
<evidence type="ECO:0000313" key="3">
    <source>
        <dbReference type="Proteomes" id="UP000198606"/>
    </source>
</evidence>
<dbReference type="EMBL" id="FNDG01000008">
    <property type="protein sequence ID" value="SDH86633.1"/>
    <property type="molecule type" value="Genomic_DNA"/>
</dbReference>
<accession>A0A1G8FWW6</accession>
<dbReference type="RefSeq" id="WP_279615855.1">
    <property type="nucleotide sequence ID" value="NZ_FNDG01000008.1"/>
</dbReference>
<dbReference type="STRING" id="29435.SAMN05216588_10885"/>
<dbReference type="PANTHER" id="PTHR30093">
    <property type="entry name" value="GENERAL SECRETION PATHWAY PROTEIN G"/>
    <property type="match status" value="1"/>
</dbReference>
<evidence type="ECO:0000256" key="1">
    <source>
        <dbReference type="SAM" id="Phobius"/>
    </source>
</evidence>
<dbReference type="Proteomes" id="UP000198606">
    <property type="component" value="Unassembled WGS sequence"/>
</dbReference>
<keyword evidence="1" id="KW-0472">Membrane</keyword>
<dbReference type="AlphaFoldDB" id="A0A1G8FWW6"/>
<feature type="transmembrane region" description="Helical" evidence="1">
    <location>
        <begin position="6"/>
        <end position="29"/>
    </location>
</feature>
<organism evidence="2 3">
    <name type="scientific">Phytopseudomonas flavescens</name>
    <dbReference type="NCBI Taxonomy" id="29435"/>
    <lineage>
        <taxon>Bacteria</taxon>
        <taxon>Pseudomonadati</taxon>
        <taxon>Pseudomonadota</taxon>
        <taxon>Gammaproteobacteria</taxon>
        <taxon>Pseudomonadales</taxon>
        <taxon>Pseudomonadaceae</taxon>
        <taxon>Phytopseudomonas</taxon>
    </lineage>
</organism>
<dbReference type="InterPro" id="IPR045584">
    <property type="entry name" value="Pilin-like"/>
</dbReference>
<dbReference type="Pfam" id="PF16732">
    <property type="entry name" value="ComP_DUS"/>
    <property type="match status" value="1"/>
</dbReference>
<dbReference type="InterPro" id="IPR012902">
    <property type="entry name" value="N_methyl_site"/>
</dbReference>
<gene>
    <name evidence="2" type="ORF">SAMN05216588_10885</name>
</gene>
<reference evidence="2 3" key="1">
    <citation type="submission" date="2016-10" db="EMBL/GenBank/DDBJ databases">
        <authorList>
            <person name="de Groot N.N."/>
        </authorList>
    </citation>
    <scope>NUCLEOTIDE SEQUENCE [LARGE SCALE GENOMIC DNA]</scope>
    <source>
        <strain evidence="2 3">LMG 18387</strain>
    </source>
</reference>
<keyword evidence="1" id="KW-0812">Transmembrane</keyword>
<dbReference type="SUPFAM" id="SSF54523">
    <property type="entry name" value="Pili subunits"/>
    <property type="match status" value="1"/>
</dbReference>
<dbReference type="InterPro" id="IPR031982">
    <property type="entry name" value="PilE-like"/>
</dbReference>